<feature type="transmembrane region" description="Helical" evidence="19">
    <location>
        <begin position="12"/>
        <end position="31"/>
    </location>
</feature>
<evidence type="ECO:0000256" key="14">
    <source>
        <dbReference type="ARBA" id="ARBA00025228"/>
    </source>
</evidence>
<feature type="transmembrane region" description="Helical" evidence="19">
    <location>
        <begin position="117"/>
        <end position="137"/>
    </location>
</feature>
<evidence type="ECO:0000256" key="2">
    <source>
        <dbReference type="ARBA" id="ARBA00004651"/>
    </source>
</evidence>
<comment type="catalytic activity">
    <reaction evidence="18 19">
        <text>alpha-ribazole 5'-phosphate + adenosylcob(III)inamide-GDP = adenosylcob(III)alamin 5'-phosphate + GMP + H(+)</text>
        <dbReference type="Rhea" id="RHEA:23560"/>
        <dbReference type="ChEBI" id="CHEBI:15378"/>
        <dbReference type="ChEBI" id="CHEBI:57918"/>
        <dbReference type="ChEBI" id="CHEBI:58115"/>
        <dbReference type="ChEBI" id="CHEBI:60487"/>
        <dbReference type="ChEBI" id="CHEBI:60493"/>
        <dbReference type="EC" id="2.7.8.26"/>
    </reaction>
</comment>
<feature type="transmembrane region" description="Helical" evidence="19">
    <location>
        <begin position="177"/>
        <end position="205"/>
    </location>
</feature>
<keyword evidence="9 19" id="KW-0808">Transferase</keyword>
<dbReference type="GO" id="GO:0009236">
    <property type="term" value="P:cobalamin biosynthetic process"/>
    <property type="evidence" value="ECO:0007669"/>
    <property type="project" value="UniProtKB-UniRule"/>
</dbReference>
<dbReference type="Proteomes" id="UP000188235">
    <property type="component" value="Chromosome"/>
</dbReference>
<dbReference type="AlphaFoldDB" id="A0A1Q2CW55"/>
<dbReference type="KEGG" id="tfa:BW733_05395"/>
<keyword evidence="8 19" id="KW-0169">Cobalamin biosynthesis</keyword>
<feature type="transmembrane region" description="Helical" evidence="19">
    <location>
        <begin position="71"/>
        <end position="93"/>
    </location>
</feature>
<dbReference type="EC" id="2.7.8.26" evidence="5 19"/>
<evidence type="ECO:0000256" key="17">
    <source>
        <dbReference type="ARBA" id="ARBA00048623"/>
    </source>
</evidence>
<feature type="transmembrane region" description="Helical" evidence="19">
    <location>
        <begin position="211"/>
        <end position="230"/>
    </location>
</feature>
<feature type="transmembrane region" description="Helical" evidence="19">
    <location>
        <begin position="143"/>
        <end position="165"/>
    </location>
</feature>
<evidence type="ECO:0000256" key="16">
    <source>
        <dbReference type="ARBA" id="ARBA00032853"/>
    </source>
</evidence>
<dbReference type="GO" id="GO:0051073">
    <property type="term" value="F:adenosylcobinamide-GDP ribazoletransferase activity"/>
    <property type="evidence" value="ECO:0007669"/>
    <property type="project" value="UniProtKB-UniRule"/>
</dbReference>
<keyword evidence="7 19" id="KW-1003">Cell membrane</keyword>
<keyword evidence="12 19" id="KW-1133">Transmembrane helix</keyword>
<feature type="transmembrane region" description="Helical" evidence="19">
    <location>
        <begin position="43"/>
        <end position="65"/>
    </location>
</feature>
<evidence type="ECO:0000256" key="7">
    <source>
        <dbReference type="ARBA" id="ARBA00022475"/>
    </source>
</evidence>
<comment type="subcellular location">
    <subcellularLocation>
        <location evidence="2 19">Cell membrane</location>
        <topology evidence="2 19">Multi-pass membrane protein</topology>
    </subcellularLocation>
</comment>
<comment type="similarity">
    <text evidence="4 19">Belongs to the CobS family.</text>
</comment>
<name>A0A1Q2CW55_9ACTN</name>
<dbReference type="EMBL" id="CP019607">
    <property type="protein sequence ID" value="AQP50348.1"/>
    <property type="molecule type" value="Genomic_DNA"/>
</dbReference>
<evidence type="ECO:0000256" key="11">
    <source>
        <dbReference type="ARBA" id="ARBA00022842"/>
    </source>
</evidence>
<protein>
    <recommendedName>
        <fullName evidence="6 19">Adenosylcobinamide-GDP ribazoletransferase</fullName>
        <ecNumber evidence="5 19">2.7.8.26</ecNumber>
    </recommendedName>
    <alternativeName>
        <fullName evidence="16 19">Cobalamin synthase</fullName>
    </alternativeName>
    <alternativeName>
        <fullName evidence="15 19">Cobalamin-5'-phosphate synthase</fullName>
    </alternativeName>
</protein>
<dbReference type="PANTHER" id="PTHR34148:SF1">
    <property type="entry name" value="ADENOSYLCOBINAMIDE-GDP RIBAZOLETRANSFERASE"/>
    <property type="match status" value="1"/>
</dbReference>
<evidence type="ECO:0000256" key="8">
    <source>
        <dbReference type="ARBA" id="ARBA00022573"/>
    </source>
</evidence>
<accession>A0A1Q2CW55</accession>
<evidence type="ECO:0000256" key="4">
    <source>
        <dbReference type="ARBA" id="ARBA00010561"/>
    </source>
</evidence>
<evidence type="ECO:0000313" key="20">
    <source>
        <dbReference type="EMBL" id="AQP50348.1"/>
    </source>
</evidence>
<evidence type="ECO:0000256" key="10">
    <source>
        <dbReference type="ARBA" id="ARBA00022692"/>
    </source>
</evidence>
<evidence type="ECO:0000313" key="21">
    <source>
        <dbReference type="Proteomes" id="UP000188235"/>
    </source>
</evidence>
<comment type="cofactor">
    <cofactor evidence="1 19">
        <name>Mg(2+)</name>
        <dbReference type="ChEBI" id="CHEBI:18420"/>
    </cofactor>
</comment>
<dbReference type="HAMAP" id="MF_00719">
    <property type="entry name" value="CobS"/>
    <property type="match status" value="1"/>
</dbReference>
<keyword evidence="21" id="KW-1185">Reference proteome</keyword>
<comment type="pathway">
    <text evidence="3 19">Cofactor biosynthesis; adenosylcobalamin biosynthesis; adenosylcobalamin from cob(II)yrinate a,c-diamide: step 7/7.</text>
</comment>
<evidence type="ECO:0000256" key="5">
    <source>
        <dbReference type="ARBA" id="ARBA00013200"/>
    </source>
</evidence>
<dbReference type="NCBIfam" id="TIGR00317">
    <property type="entry name" value="cobS"/>
    <property type="match status" value="1"/>
</dbReference>
<dbReference type="Pfam" id="PF02654">
    <property type="entry name" value="CobS"/>
    <property type="match status" value="1"/>
</dbReference>
<comment type="catalytic activity">
    <reaction evidence="17 19">
        <text>alpha-ribazole + adenosylcob(III)inamide-GDP = adenosylcob(III)alamin + GMP + H(+)</text>
        <dbReference type="Rhea" id="RHEA:16049"/>
        <dbReference type="ChEBI" id="CHEBI:10329"/>
        <dbReference type="ChEBI" id="CHEBI:15378"/>
        <dbReference type="ChEBI" id="CHEBI:18408"/>
        <dbReference type="ChEBI" id="CHEBI:58115"/>
        <dbReference type="ChEBI" id="CHEBI:60487"/>
        <dbReference type="EC" id="2.7.8.26"/>
    </reaction>
</comment>
<evidence type="ECO:0000256" key="9">
    <source>
        <dbReference type="ARBA" id="ARBA00022679"/>
    </source>
</evidence>
<evidence type="ECO:0000256" key="12">
    <source>
        <dbReference type="ARBA" id="ARBA00022989"/>
    </source>
</evidence>
<dbReference type="InterPro" id="IPR003805">
    <property type="entry name" value="CobS"/>
</dbReference>
<dbReference type="GO" id="GO:0005886">
    <property type="term" value="C:plasma membrane"/>
    <property type="evidence" value="ECO:0007669"/>
    <property type="project" value="UniProtKB-SubCell"/>
</dbReference>
<evidence type="ECO:0000256" key="13">
    <source>
        <dbReference type="ARBA" id="ARBA00023136"/>
    </source>
</evidence>
<evidence type="ECO:0000256" key="3">
    <source>
        <dbReference type="ARBA" id="ARBA00004663"/>
    </source>
</evidence>
<gene>
    <name evidence="19" type="primary">cobS</name>
    <name evidence="20" type="ORF">BW733_05395</name>
</gene>
<dbReference type="UniPathway" id="UPA00148">
    <property type="reaction ID" value="UER00238"/>
</dbReference>
<organism evidence="20 21">
    <name type="scientific">Tessaracoccus flavescens</name>
    <dbReference type="NCBI Taxonomy" id="399497"/>
    <lineage>
        <taxon>Bacteria</taxon>
        <taxon>Bacillati</taxon>
        <taxon>Actinomycetota</taxon>
        <taxon>Actinomycetes</taxon>
        <taxon>Propionibacteriales</taxon>
        <taxon>Propionibacteriaceae</taxon>
        <taxon>Tessaracoccus</taxon>
    </lineage>
</organism>
<evidence type="ECO:0000256" key="15">
    <source>
        <dbReference type="ARBA" id="ARBA00032605"/>
    </source>
</evidence>
<comment type="function">
    <text evidence="14 19">Joins adenosylcobinamide-GDP and alpha-ribazole to generate adenosylcobalamin (Ado-cobalamin). Also synthesizes adenosylcobalamin 5'-phosphate from adenosylcobinamide-GDP and alpha-ribazole 5'-phosphate.</text>
</comment>
<evidence type="ECO:0000256" key="19">
    <source>
        <dbReference type="HAMAP-Rule" id="MF_00719"/>
    </source>
</evidence>
<keyword evidence="11 19" id="KW-0460">Magnesium</keyword>
<evidence type="ECO:0000256" key="18">
    <source>
        <dbReference type="ARBA" id="ARBA00049504"/>
    </source>
</evidence>
<evidence type="ECO:0000256" key="1">
    <source>
        <dbReference type="ARBA" id="ARBA00001946"/>
    </source>
</evidence>
<dbReference type="PANTHER" id="PTHR34148">
    <property type="entry name" value="ADENOSYLCOBINAMIDE-GDP RIBAZOLETRANSFERASE"/>
    <property type="match status" value="1"/>
</dbReference>
<sequence length="268" mass="26822">MVLHRGRGEEARVRALLAAVGLFTVIPVRPFDVDRRAASRAMAALPVLGLLLGLAAGAVAGLLGWLTSPLLGAVVGLALLAWLTGALHLDGVADTADGLGSRKPADEALAIMRRSDIGPMGVVVLVFVLGLDVASLASLPTPALVVAALAGAVMVSRLAVTVATVSRSSARVSGFGALFVGVTSTATAVVNALVAALVVVALGWLGAGWRGAVALSAASLVAGIVARLWGGRLVRRLGGWTGDTFGSLIEVTQAAFLLSAAVATGALF</sequence>
<proteinExistence type="inferred from homology"/>
<keyword evidence="13 19" id="KW-0472">Membrane</keyword>
<dbReference type="GO" id="GO:0008818">
    <property type="term" value="F:cobalamin 5'-phosphate synthase activity"/>
    <property type="evidence" value="ECO:0007669"/>
    <property type="project" value="UniProtKB-UniRule"/>
</dbReference>
<dbReference type="STRING" id="399497.BW733_05395"/>
<reference evidence="20 21" key="1">
    <citation type="journal article" date="2008" name="Int. J. Syst. Evol. Microbiol.">
        <title>Tessaracoccus flavescens sp. nov., isolated from marine sediment.</title>
        <authorList>
            <person name="Lee D.W."/>
            <person name="Lee S.D."/>
        </authorList>
    </citation>
    <scope>NUCLEOTIDE SEQUENCE [LARGE SCALE GENOMIC DNA]</scope>
    <source>
        <strain evidence="20 21">SST-39T</strain>
    </source>
</reference>
<keyword evidence="10 19" id="KW-0812">Transmembrane</keyword>
<evidence type="ECO:0000256" key="6">
    <source>
        <dbReference type="ARBA" id="ARBA00015850"/>
    </source>
</evidence>